<evidence type="ECO:0000313" key="2">
    <source>
        <dbReference type="EMBL" id="SVD32914.1"/>
    </source>
</evidence>
<dbReference type="InterPro" id="IPR029063">
    <property type="entry name" value="SAM-dependent_MTases_sf"/>
</dbReference>
<accession>A0A382UF43</accession>
<dbReference type="EMBL" id="UINC01143785">
    <property type="protein sequence ID" value="SVD32914.1"/>
    <property type="molecule type" value="Genomic_DNA"/>
</dbReference>
<feature type="region of interest" description="Disordered" evidence="1">
    <location>
        <begin position="1"/>
        <end position="26"/>
    </location>
</feature>
<feature type="compositionally biased region" description="Acidic residues" evidence="1">
    <location>
        <begin position="1"/>
        <end position="11"/>
    </location>
</feature>
<dbReference type="Gene3D" id="3.40.50.150">
    <property type="entry name" value="Vaccinia Virus protein VP39"/>
    <property type="match status" value="1"/>
</dbReference>
<protein>
    <recommendedName>
        <fullName evidence="3">Methyltransferase domain-containing protein</fullName>
    </recommendedName>
</protein>
<evidence type="ECO:0000256" key="1">
    <source>
        <dbReference type="SAM" id="MobiDB-lite"/>
    </source>
</evidence>
<organism evidence="2">
    <name type="scientific">marine metagenome</name>
    <dbReference type="NCBI Taxonomy" id="408172"/>
    <lineage>
        <taxon>unclassified sequences</taxon>
        <taxon>metagenomes</taxon>
        <taxon>ecological metagenomes</taxon>
    </lineage>
</organism>
<feature type="non-terminal residue" evidence="2">
    <location>
        <position position="91"/>
    </location>
</feature>
<evidence type="ECO:0008006" key="3">
    <source>
        <dbReference type="Google" id="ProtNLM"/>
    </source>
</evidence>
<dbReference type="SUPFAM" id="SSF53335">
    <property type="entry name" value="S-adenosyl-L-methionine-dependent methyltransferases"/>
    <property type="match status" value="1"/>
</dbReference>
<reference evidence="2" key="1">
    <citation type="submission" date="2018-05" db="EMBL/GenBank/DDBJ databases">
        <authorList>
            <person name="Lanie J.A."/>
            <person name="Ng W.-L."/>
            <person name="Kazmierczak K.M."/>
            <person name="Andrzejewski T.M."/>
            <person name="Davidsen T.M."/>
            <person name="Wayne K.J."/>
            <person name="Tettelin H."/>
            <person name="Glass J.I."/>
            <person name="Rusch D."/>
            <person name="Podicherti R."/>
            <person name="Tsui H.-C.T."/>
            <person name="Winkler M.E."/>
        </authorList>
    </citation>
    <scope>NUCLEOTIDE SEQUENCE</scope>
</reference>
<dbReference type="AlphaFoldDB" id="A0A382UF43"/>
<proteinExistence type="predicted"/>
<feature type="compositionally biased region" description="Basic and acidic residues" evidence="1">
    <location>
        <begin position="17"/>
        <end position="26"/>
    </location>
</feature>
<sequence length="91" mass="10212">MNNEDLDDSDPQVDSSGRVEDSGSRVEPYESLASIYDHVMGHVDYGHWVRYIDNLLRDVCENPRQLIELACGTGNATFALADLAYDVRGYD</sequence>
<gene>
    <name evidence="2" type="ORF">METZ01_LOCUS385768</name>
</gene>
<name>A0A382UF43_9ZZZZ</name>